<dbReference type="RefSeq" id="WP_237232450.1">
    <property type="nucleotide sequence ID" value="NZ_JAKKDV010000007.1"/>
</dbReference>
<accession>A0ABS9IME4</accession>
<evidence type="ECO:0000256" key="1">
    <source>
        <dbReference type="SAM" id="Phobius"/>
    </source>
</evidence>
<protein>
    <recommendedName>
        <fullName evidence="4">Class IIb bacteriocin, lactobin A/cerein 7B family</fullName>
    </recommendedName>
</protein>
<keyword evidence="1" id="KW-1133">Transmembrane helix</keyword>
<reference evidence="2 3" key="1">
    <citation type="submission" date="2022-01" db="EMBL/GenBank/DDBJ databases">
        <title>Draft genome sequence of Sabulilitoribacter multivorans KCTC 32326.</title>
        <authorList>
            <person name="Oh J.-S."/>
        </authorList>
    </citation>
    <scope>NUCLEOTIDE SEQUENCE [LARGE SCALE GENOMIC DNA]</scope>
    <source>
        <strain evidence="2 3">M-M16</strain>
    </source>
</reference>
<evidence type="ECO:0008006" key="4">
    <source>
        <dbReference type="Google" id="ProtNLM"/>
    </source>
</evidence>
<keyword evidence="1" id="KW-0812">Transmembrane</keyword>
<dbReference type="EMBL" id="JAKKDV010000007">
    <property type="protein sequence ID" value="MCF7561717.1"/>
    <property type="molecule type" value="Genomic_DNA"/>
</dbReference>
<keyword evidence="3" id="KW-1185">Reference proteome</keyword>
<keyword evidence="1" id="KW-0472">Membrane</keyword>
<name>A0ABS9IME4_9FLAO</name>
<sequence>MKMLLFNYDPTFEEWITVGGGVFILLLVAFLVTKYTKYGGGSNYGMTGKFDDDFDDYN</sequence>
<dbReference type="Proteomes" id="UP001200022">
    <property type="component" value="Unassembled WGS sequence"/>
</dbReference>
<comment type="caution">
    <text evidence="2">The sequence shown here is derived from an EMBL/GenBank/DDBJ whole genome shotgun (WGS) entry which is preliminary data.</text>
</comment>
<proteinExistence type="predicted"/>
<organism evidence="2 3">
    <name type="scientific">Flaviramulus multivorans</name>
    <dbReference type="NCBI Taxonomy" id="1304750"/>
    <lineage>
        <taxon>Bacteria</taxon>
        <taxon>Pseudomonadati</taxon>
        <taxon>Bacteroidota</taxon>
        <taxon>Flavobacteriia</taxon>
        <taxon>Flavobacteriales</taxon>
        <taxon>Flavobacteriaceae</taxon>
        <taxon>Flaviramulus</taxon>
    </lineage>
</organism>
<feature type="transmembrane region" description="Helical" evidence="1">
    <location>
        <begin position="15"/>
        <end position="33"/>
    </location>
</feature>
<gene>
    <name evidence="2" type="ORF">L3X39_13800</name>
</gene>
<evidence type="ECO:0000313" key="3">
    <source>
        <dbReference type="Proteomes" id="UP001200022"/>
    </source>
</evidence>
<evidence type="ECO:0000313" key="2">
    <source>
        <dbReference type="EMBL" id="MCF7561717.1"/>
    </source>
</evidence>